<comment type="similarity">
    <text evidence="1 7">Belongs to the peptidase S24 family.</text>
</comment>
<dbReference type="EMBL" id="MNZT01000065">
    <property type="protein sequence ID" value="OIP97157.1"/>
    <property type="molecule type" value="Genomic_DNA"/>
</dbReference>
<dbReference type="GO" id="GO:0003677">
    <property type="term" value="F:DNA binding"/>
    <property type="evidence" value="ECO:0007669"/>
    <property type="project" value="InterPro"/>
</dbReference>
<dbReference type="InterPro" id="IPR050077">
    <property type="entry name" value="LexA_repressor"/>
</dbReference>
<dbReference type="CDD" id="cd06529">
    <property type="entry name" value="S24_LexA-like"/>
    <property type="match status" value="1"/>
</dbReference>
<dbReference type="Proteomes" id="UP000183245">
    <property type="component" value="Unassembled WGS sequence"/>
</dbReference>
<evidence type="ECO:0000256" key="1">
    <source>
        <dbReference type="ARBA" id="ARBA00007484"/>
    </source>
</evidence>
<dbReference type="Gene3D" id="2.10.109.10">
    <property type="entry name" value="Umud Fragment, subunit A"/>
    <property type="match status" value="1"/>
</dbReference>
<sequence length="136" mass="14813">MHFIPARPDTIPAPLSLLGSVQAGFPSPAEEELIDTLSLDQYLIPRPAATYLVQINGDSMTGAGIMPGDIAIVERGRVVRDGDVIVAEVDGAWTMKLLEKQGKRFRLLPANDRYQPIEPGEEMKISGVVVGVVRKY</sequence>
<dbReference type="InterPro" id="IPR006197">
    <property type="entry name" value="Peptidase_S24_LexA"/>
</dbReference>
<feature type="domain" description="Peptidase S24/S26A/S26B/S26C" evidence="8">
    <location>
        <begin position="17"/>
        <end position="130"/>
    </location>
</feature>
<dbReference type="GO" id="GO:0006355">
    <property type="term" value="P:regulation of DNA-templated transcription"/>
    <property type="evidence" value="ECO:0007669"/>
    <property type="project" value="InterPro"/>
</dbReference>
<evidence type="ECO:0000313" key="10">
    <source>
        <dbReference type="Proteomes" id="UP000183245"/>
    </source>
</evidence>
<gene>
    <name evidence="9" type="ORF">AUK40_03835</name>
</gene>
<dbReference type="GO" id="GO:0009432">
    <property type="term" value="P:SOS response"/>
    <property type="evidence" value="ECO:0007669"/>
    <property type="project" value="UniProtKB-KW"/>
</dbReference>
<evidence type="ECO:0000313" key="9">
    <source>
        <dbReference type="EMBL" id="OIP97157.1"/>
    </source>
</evidence>
<accession>A0A1J5IJ78</accession>
<evidence type="ECO:0000256" key="7">
    <source>
        <dbReference type="RuleBase" id="RU003991"/>
    </source>
</evidence>
<keyword evidence="3 7" id="KW-0378">Hydrolase</keyword>
<evidence type="ECO:0000256" key="3">
    <source>
        <dbReference type="ARBA" id="ARBA00022801"/>
    </source>
</evidence>
<dbReference type="SUPFAM" id="SSF51306">
    <property type="entry name" value="LexA/Signal peptidase"/>
    <property type="match status" value="1"/>
</dbReference>
<reference evidence="9 10" key="1">
    <citation type="journal article" date="2016" name="Environ. Microbiol.">
        <title>Genomic resolution of a cold subsurface aquifer community provides metabolic insights for novel microbes adapted to high CO concentrations.</title>
        <authorList>
            <person name="Probst A.J."/>
            <person name="Castelle C.J."/>
            <person name="Singh A."/>
            <person name="Brown C.T."/>
            <person name="Anantharaman K."/>
            <person name="Sharon I."/>
            <person name="Hug L.A."/>
            <person name="Burstein D."/>
            <person name="Emerson J.B."/>
            <person name="Thomas B.C."/>
            <person name="Banfield J.F."/>
        </authorList>
    </citation>
    <scope>NUCLEOTIDE SEQUENCE [LARGE SCALE GENOMIC DNA]</scope>
    <source>
        <strain evidence="9">CG2_30_54_11</strain>
    </source>
</reference>
<keyword evidence="5" id="KW-0234">DNA repair</keyword>
<dbReference type="InterPro" id="IPR036286">
    <property type="entry name" value="LexA/Signal_pep-like_sf"/>
</dbReference>
<dbReference type="NCBIfam" id="NF007621">
    <property type="entry name" value="PRK10276.1"/>
    <property type="match status" value="1"/>
</dbReference>
<evidence type="ECO:0000256" key="4">
    <source>
        <dbReference type="ARBA" id="ARBA00022813"/>
    </source>
</evidence>
<proteinExistence type="inferred from homology"/>
<protein>
    <recommendedName>
        <fullName evidence="8">Peptidase S24/S26A/S26B/S26C domain-containing protein</fullName>
    </recommendedName>
</protein>
<keyword evidence="2" id="KW-0227">DNA damage</keyword>
<evidence type="ECO:0000256" key="5">
    <source>
        <dbReference type="ARBA" id="ARBA00023204"/>
    </source>
</evidence>
<dbReference type="GO" id="GO:0016787">
    <property type="term" value="F:hydrolase activity"/>
    <property type="evidence" value="ECO:0007669"/>
    <property type="project" value="UniProtKB-KW"/>
</dbReference>
<organism evidence="9 10">
    <name type="scientific">Candidatus Wirthbacteria bacterium CG2_30_54_11</name>
    <dbReference type="NCBI Taxonomy" id="1817892"/>
    <lineage>
        <taxon>Bacteria</taxon>
        <taxon>Candidatus Wirthbacteria</taxon>
    </lineage>
</organism>
<dbReference type="AlphaFoldDB" id="A0A1J5IJ78"/>
<dbReference type="GO" id="GO:0006281">
    <property type="term" value="P:DNA repair"/>
    <property type="evidence" value="ECO:0007669"/>
    <property type="project" value="UniProtKB-KW"/>
</dbReference>
<dbReference type="PRINTS" id="PR00726">
    <property type="entry name" value="LEXASERPTASE"/>
</dbReference>
<dbReference type="Pfam" id="PF00717">
    <property type="entry name" value="Peptidase_S24"/>
    <property type="match status" value="1"/>
</dbReference>
<evidence type="ECO:0000259" key="8">
    <source>
        <dbReference type="Pfam" id="PF00717"/>
    </source>
</evidence>
<dbReference type="PANTHER" id="PTHR33516:SF2">
    <property type="entry name" value="LEXA REPRESSOR-RELATED"/>
    <property type="match status" value="1"/>
</dbReference>
<keyword evidence="4 7" id="KW-0068">Autocatalytic cleavage</keyword>
<evidence type="ECO:0000256" key="6">
    <source>
        <dbReference type="ARBA" id="ARBA00023236"/>
    </source>
</evidence>
<evidence type="ECO:0000256" key="2">
    <source>
        <dbReference type="ARBA" id="ARBA00022763"/>
    </source>
</evidence>
<keyword evidence="6" id="KW-0742">SOS response</keyword>
<comment type="caution">
    <text evidence="9">The sequence shown here is derived from an EMBL/GenBank/DDBJ whole genome shotgun (WGS) entry which is preliminary data.</text>
</comment>
<dbReference type="InterPro" id="IPR015927">
    <property type="entry name" value="Peptidase_S24_S26A/B/C"/>
</dbReference>
<name>A0A1J5IJ78_9BACT</name>
<dbReference type="PANTHER" id="PTHR33516">
    <property type="entry name" value="LEXA REPRESSOR"/>
    <property type="match status" value="1"/>
</dbReference>
<dbReference type="InterPro" id="IPR039418">
    <property type="entry name" value="LexA-like"/>
</dbReference>
<dbReference type="STRING" id="1817892.AUK40_03835"/>